<evidence type="ECO:0000313" key="5">
    <source>
        <dbReference type="Proteomes" id="UP001144280"/>
    </source>
</evidence>
<dbReference type="SUPFAM" id="SSF56529">
    <property type="entry name" value="FAH"/>
    <property type="match status" value="1"/>
</dbReference>
<dbReference type="InterPro" id="IPR051121">
    <property type="entry name" value="FAH"/>
</dbReference>
<comment type="similarity">
    <text evidence="1">Belongs to the FAH family.</text>
</comment>
<accession>A0ABQ5R6Y4</accession>
<dbReference type="InterPro" id="IPR011234">
    <property type="entry name" value="Fumarylacetoacetase-like_C"/>
</dbReference>
<gene>
    <name evidence="4" type="ORF">Pa4123_77990</name>
</gene>
<sequence>MRLCVYRDGGTRLGVVDGGDVVDVTDLAPAFGVPGPLHAVLEHGIDLARLRPDGRPRRPLADVELLAPLPRPGKIVAAPVNYRDHQAEMDAPLTVAELGVFLKAPSSVIGPGGTVTLPYTDLRTDQEAELAAVIGRTARDVPEAEALSYVAGYTCLLDITVRSTEDRSTRKSFDTFTPIGPWLTTPDEVGDPGGLDLRCWVGGTPRQSATTADLIFGVARLIAYASSVMTLWPGDVIATGTPAGVGPIHDGDRIVMEIERVGRLEVGVSGAGARPYATRPGARAVVAS</sequence>
<evidence type="ECO:0000313" key="4">
    <source>
        <dbReference type="EMBL" id="GLI02521.1"/>
    </source>
</evidence>
<keyword evidence="5" id="KW-1185">Reference proteome</keyword>
<dbReference type="PANTHER" id="PTHR42796:SF4">
    <property type="entry name" value="FUMARYLACETOACETATE HYDROLASE DOMAIN-CONTAINING PROTEIN 2A"/>
    <property type="match status" value="1"/>
</dbReference>
<feature type="domain" description="Fumarylacetoacetase-like C-terminal" evidence="3">
    <location>
        <begin position="74"/>
        <end position="268"/>
    </location>
</feature>
<dbReference type="Pfam" id="PF01557">
    <property type="entry name" value="FAA_hydrolase"/>
    <property type="match status" value="1"/>
</dbReference>
<keyword evidence="2" id="KW-0479">Metal-binding</keyword>
<evidence type="ECO:0000256" key="1">
    <source>
        <dbReference type="ARBA" id="ARBA00010211"/>
    </source>
</evidence>
<name>A0ABQ5R6Y4_9ACTN</name>
<comment type="caution">
    <text evidence="4">The sequence shown here is derived from an EMBL/GenBank/DDBJ whole genome shotgun (WGS) entry which is preliminary data.</text>
</comment>
<organism evidence="4 5">
    <name type="scientific">Phytohabitans aurantiacus</name>
    <dbReference type="NCBI Taxonomy" id="3016789"/>
    <lineage>
        <taxon>Bacteria</taxon>
        <taxon>Bacillati</taxon>
        <taxon>Actinomycetota</taxon>
        <taxon>Actinomycetes</taxon>
        <taxon>Micromonosporales</taxon>
        <taxon>Micromonosporaceae</taxon>
    </lineage>
</organism>
<reference evidence="4" key="1">
    <citation type="submission" date="2022-12" db="EMBL/GenBank/DDBJ databases">
        <title>New Phytohabitans aurantiacus sp. RD004123 nov., an actinomycete isolated from soil.</title>
        <authorList>
            <person name="Triningsih D.W."/>
            <person name="Harunari E."/>
            <person name="Igarashi Y."/>
        </authorList>
    </citation>
    <scope>NUCLEOTIDE SEQUENCE</scope>
    <source>
        <strain evidence="4">RD004123</strain>
    </source>
</reference>
<evidence type="ECO:0000259" key="3">
    <source>
        <dbReference type="Pfam" id="PF01557"/>
    </source>
</evidence>
<dbReference type="PANTHER" id="PTHR42796">
    <property type="entry name" value="FUMARYLACETOACETATE HYDROLASE DOMAIN-CONTAINING PROTEIN 2A-RELATED"/>
    <property type="match status" value="1"/>
</dbReference>
<dbReference type="Gene3D" id="3.90.850.10">
    <property type="entry name" value="Fumarylacetoacetase-like, C-terminal domain"/>
    <property type="match status" value="1"/>
</dbReference>
<dbReference type="EMBL" id="BSDI01000063">
    <property type="protein sequence ID" value="GLI02521.1"/>
    <property type="molecule type" value="Genomic_DNA"/>
</dbReference>
<dbReference type="RefSeq" id="WP_281904067.1">
    <property type="nucleotide sequence ID" value="NZ_BSDI01000063.1"/>
</dbReference>
<dbReference type="InterPro" id="IPR036663">
    <property type="entry name" value="Fumarylacetoacetase_C_sf"/>
</dbReference>
<evidence type="ECO:0000256" key="2">
    <source>
        <dbReference type="ARBA" id="ARBA00022723"/>
    </source>
</evidence>
<protein>
    <recommendedName>
        <fullName evidence="3">Fumarylacetoacetase-like C-terminal domain-containing protein</fullName>
    </recommendedName>
</protein>
<proteinExistence type="inferred from homology"/>
<dbReference type="Proteomes" id="UP001144280">
    <property type="component" value="Unassembled WGS sequence"/>
</dbReference>